<reference evidence="3" key="1">
    <citation type="submission" date="2023-06" db="EMBL/GenBank/DDBJ databases">
        <authorList>
            <person name="Noh H."/>
        </authorList>
    </citation>
    <scope>NUCLEOTIDE SEQUENCE</scope>
    <source>
        <strain evidence="3">DUCC20226</strain>
    </source>
</reference>
<proteinExistence type="predicted"/>
<keyword evidence="4" id="KW-1185">Reference proteome</keyword>
<dbReference type="PANTHER" id="PTHR45708:SF47">
    <property type="entry name" value="ENDOCHITINASE A"/>
    <property type="match status" value="1"/>
</dbReference>
<dbReference type="EMBL" id="JAUJFL010000010">
    <property type="protein sequence ID" value="KAK2597079.1"/>
    <property type="molecule type" value="Genomic_DNA"/>
</dbReference>
<dbReference type="GO" id="GO:0005975">
    <property type="term" value="P:carbohydrate metabolic process"/>
    <property type="evidence" value="ECO:0007669"/>
    <property type="project" value="InterPro"/>
</dbReference>
<dbReference type="InterPro" id="IPR001223">
    <property type="entry name" value="Glyco_hydro18_cat"/>
</dbReference>
<feature type="chain" id="PRO_5042013347" description="GH18 domain-containing protein" evidence="1">
    <location>
        <begin position="21"/>
        <end position="386"/>
    </location>
</feature>
<feature type="domain" description="GH18" evidence="2">
    <location>
        <begin position="28"/>
        <end position="364"/>
    </location>
</feature>
<dbReference type="Proteomes" id="UP001265746">
    <property type="component" value="Unassembled WGS sequence"/>
</dbReference>
<feature type="signal peptide" evidence="1">
    <location>
        <begin position="1"/>
        <end position="20"/>
    </location>
</feature>
<evidence type="ECO:0000259" key="2">
    <source>
        <dbReference type="PROSITE" id="PS51910"/>
    </source>
</evidence>
<dbReference type="SUPFAM" id="SSF51445">
    <property type="entry name" value="(Trans)glycosidases"/>
    <property type="match status" value="1"/>
</dbReference>
<dbReference type="GO" id="GO:0004568">
    <property type="term" value="F:chitinase activity"/>
    <property type="evidence" value="ECO:0007669"/>
    <property type="project" value="TreeGrafter"/>
</dbReference>
<dbReference type="Gene3D" id="3.20.20.80">
    <property type="entry name" value="Glycosidases"/>
    <property type="match status" value="1"/>
</dbReference>
<organism evidence="3 4">
    <name type="scientific">Phomopsis amygdali</name>
    <name type="common">Fusicoccum amygdali</name>
    <dbReference type="NCBI Taxonomy" id="1214568"/>
    <lineage>
        <taxon>Eukaryota</taxon>
        <taxon>Fungi</taxon>
        <taxon>Dikarya</taxon>
        <taxon>Ascomycota</taxon>
        <taxon>Pezizomycotina</taxon>
        <taxon>Sordariomycetes</taxon>
        <taxon>Sordariomycetidae</taxon>
        <taxon>Diaporthales</taxon>
        <taxon>Diaporthaceae</taxon>
        <taxon>Diaporthe</taxon>
    </lineage>
</organism>
<evidence type="ECO:0000313" key="4">
    <source>
        <dbReference type="Proteomes" id="UP001265746"/>
    </source>
</evidence>
<name>A0AAD9VWY5_PHOAM</name>
<dbReference type="PROSITE" id="PS51910">
    <property type="entry name" value="GH18_2"/>
    <property type="match status" value="1"/>
</dbReference>
<dbReference type="Pfam" id="PF00704">
    <property type="entry name" value="Glyco_hydro_18"/>
    <property type="match status" value="1"/>
</dbReference>
<sequence>MASIHSIVILVSFYVAQVWAQFNINAKVNNVVYWGQGPDQQRLLYYCQQPDIDAIALSFVNLFPAQANGFPGTNFGNQCSGAVYAGPGYDGVVDPTKDALQSDCPLIASDIAACQRTYGKKILLALGGDSGEYQLDGATDGVKFANELWGLFGPRNKIWVKAGLPRPFDVAGDATGSAVDGFTMDIENVPDDGSAGYIAFANQLRTLYPASPQTGLLLTAAPQCTVPDASLGQVIASVAFDALFIQFYNTAACSARAWVNANPNFVSGTHTFPSGGFTYDTWSTAVAGGASAAAKLYIGLPGSTDAVDDPTFYLNQNETANIVDAYFCNRNFGGVAIYDATYADENLYLGQTFTQWTKGVLTNALADPSVRRCSGTPAGESTPGIV</sequence>
<dbReference type="AlphaFoldDB" id="A0AAD9VWY5"/>
<protein>
    <recommendedName>
        <fullName evidence="2">GH18 domain-containing protein</fullName>
    </recommendedName>
</protein>
<dbReference type="PANTHER" id="PTHR45708">
    <property type="entry name" value="ENDOCHITINASE"/>
    <property type="match status" value="1"/>
</dbReference>
<dbReference type="InterPro" id="IPR017853">
    <property type="entry name" value="GH"/>
</dbReference>
<dbReference type="GO" id="GO:0005576">
    <property type="term" value="C:extracellular region"/>
    <property type="evidence" value="ECO:0007669"/>
    <property type="project" value="TreeGrafter"/>
</dbReference>
<evidence type="ECO:0000256" key="1">
    <source>
        <dbReference type="SAM" id="SignalP"/>
    </source>
</evidence>
<accession>A0AAD9VWY5</accession>
<gene>
    <name evidence="3" type="ORF">N8I77_012949</name>
</gene>
<dbReference type="InterPro" id="IPR050542">
    <property type="entry name" value="Glycosyl_Hydrlase18_Chitinase"/>
</dbReference>
<evidence type="ECO:0000313" key="3">
    <source>
        <dbReference type="EMBL" id="KAK2597079.1"/>
    </source>
</evidence>
<keyword evidence="1" id="KW-0732">Signal</keyword>
<comment type="caution">
    <text evidence="3">The sequence shown here is derived from an EMBL/GenBank/DDBJ whole genome shotgun (WGS) entry which is preliminary data.</text>
</comment>